<dbReference type="EC" id="3.1.26.4" evidence="2"/>
<evidence type="ECO:0000256" key="2">
    <source>
        <dbReference type="ARBA" id="ARBA00012180"/>
    </source>
</evidence>
<dbReference type="InterPro" id="IPR050951">
    <property type="entry name" value="Retrovirus_Pol_polyprotein"/>
</dbReference>
<organism evidence="4 5">
    <name type="scientific">Aldrovandia affinis</name>
    <dbReference type="NCBI Taxonomy" id="143900"/>
    <lineage>
        <taxon>Eukaryota</taxon>
        <taxon>Metazoa</taxon>
        <taxon>Chordata</taxon>
        <taxon>Craniata</taxon>
        <taxon>Vertebrata</taxon>
        <taxon>Euteleostomi</taxon>
        <taxon>Actinopterygii</taxon>
        <taxon>Neopterygii</taxon>
        <taxon>Teleostei</taxon>
        <taxon>Notacanthiformes</taxon>
        <taxon>Halosauridae</taxon>
        <taxon>Aldrovandia</taxon>
    </lineage>
</organism>
<evidence type="ECO:0000256" key="1">
    <source>
        <dbReference type="ARBA" id="ARBA00010879"/>
    </source>
</evidence>
<comment type="caution">
    <text evidence="4">The sequence shown here is derived from an EMBL/GenBank/DDBJ whole genome shotgun (WGS) entry which is preliminary data.</text>
</comment>
<proteinExistence type="inferred from homology"/>
<dbReference type="AlphaFoldDB" id="A0AAD7RNM2"/>
<gene>
    <name evidence="4" type="ORF">AAFF_G00153040</name>
</gene>
<dbReference type="PANTHER" id="PTHR37984">
    <property type="entry name" value="PROTEIN CBG26694"/>
    <property type="match status" value="1"/>
</dbReference>
<dbReference type="InterPro" id="IPR000477">
    <property type="entry name" value="RT_dom"/>
</dbReference>
<evidence type="ECO:0000313" key="4">
    <source>
        <dbReference type="EMBL" id="KAJ8387608.1"/>
    </source>
</evidence>
<dbReference type="Pfam" id="PF00078">
    <property type="entry name" value="RVT_1"/>
    <property type="match status" value="1"/>
</dbReference>
<dbReference type="Proteomes" id="UP001221898">
    <property type="component" value="Unassembled WGS sequence"/>
</dbReference>
<dbReference type="SUPFAM" id="SSF56672">
    <property type="entry name" value="DNA/RNA polymerases"/>
    <property type="match status" value="1"/>
</dbReference>
<keyword evidence="5" id="KW-1185">Reference proteome</keyword>
<dbReference type="FunFam" id="3.30.70.270:FF:000063">
    <property type="entry name" value="Zinc knuckle domaincontaining protein"/>
    <property type="match status" value="1"/>
</dbReference>
<dbReference type="PROSITE" id="PS50878">
    <property type="entry name" value="RT_POL"/>
    <property type="match status" value="1"/>
</dbReference>
<dbReference type="InterPro" id="IPR043128">
    <property type="entry name" value="Rev_trsase/Diguanyl_cyclase"/>
</dbReference>
<dbReference type="GO" id="GO:0004523">
    <property type="term" value="F:RNA-DNA hybrid ribonuclease activity"/>
    <property type="evidence" value="ECO:0007669"/>
    <property type="project" value="UniProtKB-EC"/>
</dbReference>
<sequence length="205" mass="23640">MPSNKLDGIPGVINLSDDILVFGRTRAAHDQALRATFQRLKEKNLTLNKDKCSYAQTTLDFFGYTFSDGGFSPDPKKVQALHDAAAPTNVSEVRSLLGMANYSARFIKDFATITQPLRELTKKTVRWTWAEEHQSDHKPLEWIFNNPKSKPPARIERWSLRLQPYNYTVRYKSGPSESDYLNLFFLASLRQMQSYDEPMQWQRTG</sequence>
<dbReference type="InterPro" id="IPR043502">
    <property type="entry name" value="DNA/RNA_pol_sf"/>
</dbReference>
<dbReference type="PANTHER" id="PTHR37984:SF5">
    <property type="entry name" value="PROTEIN NYNRIN-LIKE"/>
    <property type="match status" value="1"/>
</dbReference>
<reference evidence="4" key="1">
    <citation type="journal article" date="2023" name="Science">
        <title>Genome structures resolve the early diversification of teleost fishes.</title>
        <authorList>
            <person name="Parey E."/>
            <person name="Louis A."/>
            <person name="Montfort J."/>
            <person name="Bouchez O."/>
            <person name="Roques C."/>
            <person name="Iampietro C."/>
            <person name="Lluch J."/>
            <person name="Castinel A."/>
            <person name="Donnadieu C."/>
            <person name="Desvignes T."/>
            <person name="Floi Bucao C."/>
            <person name="Jouanno E."/>
            <person name="Wen M."/>
            <person name="Mejri S."/>
            <person name="Dirks R."/>
            <person name="Jansen H."/>
            <person name="Henkel C."/>
            <person name="Chen W.J."/>
            <person name="Zahm M."/>
            <person name="Cabau C."/>
            <person name="Klopp C."/>
            <person name="Thompson A.W."/>
            <person name="Robinson-Rechavi M."/>
            <person name="Braasch I."/>
            <person name="Lecointre G."/>
            <person name="Bobe J."/>
            <person name="Postlethwait J.H."/>
            <person name="Berthelot C."/>
            <person name="Roest Crollius H."/>
            <person name="Guiguen Y."/>
        </authorList>
    </citation>
    <scope>NUCLEOTIDE SEQUENCE</scope>
    <source>
        <strain evidence="4">NC1722</strain>
    </source>
</reference>
<dbReference type="Gene3D" id="3.30.70.270">
    <property type="match status" value="2"/>
</dbReference>
<dbReference type="EMBL" id="JAINUG010000209">
    <property type="protein sequence ID" value="KAJ8387608.1"/>
    <property type="molecule type" value="Genomic_DNA"/>
</dbReference>
<evidence type="ECO:0000259" key="3">
    <source>
        <dbReference type="PROSITE" id="PS50878"/>
    </source>
</evidence>
<feature type="domain" description="Reverse transcriptase" evidence="3">
    <location>
        <begin position="1"/>
        <end position="66"/>
    </location>
</feature>
<comment type="similarity">
    <text evidence="1">Belongs to the beta type-B retroviral polymerase family. HERV class-II K(HML-2) pol subfamily.</text>
</comment>
<protein>
    <recommendedName>
        <fullName evidence="2">ribonuclease H</fullName>
        <ecNumber evidence="2">3.1.26.4</ecNumber>
    </recommendedName>
</protein>
<accession>A0AAD7RNM2</accession>
<name>A0AAD7RNM2_9TELE</name>
<evidence type="ECO:0000313" key="5">
    <source>
        <dbReference type="Proteomes" id="UP001221898"/>
    </source>
</evidence>